<organism evidence="15 16">
    <name type="scientific">Algoriphagus ratkowskyi</name>
    <dbReference type="NCBI Taxonomy" id="57028"/>
    <lineage>
        <taxon>Bacteria</taxon>
        <taxon>Pseudomonadati</taxon>
        <taxon>Bacteroidota</taxon>
        <taxon>Cytophagia</taxon>
        <taxon>Cytophagales</taxon>
        <taxon>Cyclobacteriaceae</taxon>
        <taxon>Algoriphagus</taxon>
    </lineage>
</organism>
<dbReference type="InterPro" id="IPR001926">
    <property type="entry name" value="TrpB-like_PALP"/>
</dbReference>
<dbReference type="Pfam" id="PF14821">
    <property type="entry name" value="Thr_synth_N"/>
    <property type="match status" value="1"/>
</dbReference>
<dbReference type="PANTHER" id="PTHR42690">
    <property type="entry name" value="THREONINE SYNTHASE FAMILY MEMBER"/>
    <property type="match status" value="1"/>
</dbReference>
<feature type="domain" description="Threonine synthase N-terminal" evidence="14">
    <location>
        <begin position="22"/>
        <end position="99"/>
    </location>
</feature>
<evidence type="ECO:0000259" key="14">
    <source>
        <dbReference type="Pfam" id="PF14821"/>
    </source>
</evidence>
<proteinExistence type="inferred from homology"/>
<dbReference type="Proteomes" id="UP000249115">
    <property type="component" value="Unassembled WGS sequence"/>
</dbReference>
<feature type="modified residue" description="N6-(pyridoxal phosphate)lysine" evidence="12">
    <location>
        <position position="127"/>
    </location>
</feature>
<gene>
    <name evidence="15" type="ORF">LV84_00493</name>
</gene>
<evidence type="ECO:0000256" key="9">
    <source>
        <dbReference type="ARBA" id="ARBA00023239"/>
    </source>
</evidence>
<comment type="similarity">
    <text evidence="3">Belongs to the threonine synthase family.</text>
</comment>
<dbReference type="PANTHER" id="PTHR42690:SF1">
    <property type="entry name" value="THREONINE SYNTHASE-LIKE 2"/>
    <property type="match status" value="1"/>
</dbReference>
<comment type="caution">
    <text evidence="15">The sequence shown here is derived from an EMBL/GenBank/DDBJ whole genome shotgun (WGS) entry which is preliminary data.</text>
</comment>
<name>A0A2W7TAL3_9BACT</name>
<evidence type="ECO:0000256" key="1">
    <source>
        <dbReference type="ARBA" id="ARBA00001933"/>
    </source>
</evidence>
<evidence type="ECO:0000256" key="6">
    <source>
        <dbReference type="ARBA" id="ARBA00022605"/>
    </source>
</evidence>
<dbReference type="SUPFAM" id="SSF53686">
    <property type="entry name" value="Tryptophan synthase beta subunit-like PLP-dependent enzymes"/>
    <property type="match status" value="1"/>
</dbReference>
<dbReference type="InterPro" id="IPR036052">
    <property type="entry name" value="TrpB-like_PALP_sf"/>
</dbReference>
<dbReference type="GO" id="GO:0009088">
    <property type="term" value="P:threonine biosynthetic process"/>
    <property type="evidence" value="ECO:0007669"/>
    <property type="project" value="UniProtKB-UniRule"/>
</dbReference>
<dbReference type="Pfam" id="PF00291">
    <property type="entry name" value="PALP"/>
    <property type="match status" value="1"/>
</dbReference>
<evidence type="ECO:0000256" key="2">
    <source>
        <dbReference type="ARBA" id="ARBA00004979"/>
    </source>
</evidence>
<keyword evidence="8 12" id="KW-0663">Pyridoxal phosphate</keyword>
<keyword evidence="6" id="KW-0028">Amino-acid biosynthesis</keyword>
<dbReference type="InterPro" id="IPR000634">
    <property type="entry name" value="Ser/Thr_deHydtase_PyrdxlP-BS"/>
</dbReference>
<protein>
    <recommendedName>
        <fullName evidence="5 11">Threonine synthase</fullName>
        <ecNumber evidence="4 11">4.2.3.1</ecNumber>
    </recommendedName>
</protein>
<evidence type="ECO:0000259" key="13">
    <source>
        <dbReference type="Pfam" id="PF00291"/>
    </source>
</evidence>
<evidence type="ECO:0000256" key="10">
    <source>
        <dbReference type="ARBA" id="ARBA00049144"/>
    </source>
</evidence>
<evidence type="ECO:0000256" key="12">
    <source>
        <dbReference type="PIRSR" id="PIRSR604450-51"/>
    </source>
</evidence>
<dbReference type="Gene3D" id="3.40.50.1100">
    <property type="match status" value="2"/>
</dbReference>
<dbReference type="GO" id="GO:0004795">
    <property type="term" value="F:threonine synthase activity"/>
    <property type="evidence" value="ECO:0007669"/>
    <property type="project" value="UniProtKB-UniRule"/>
</dbReference>
<dbReference type="FunFam" id="3.40.50.1100:FF:000022">
    <property type="entry name" value="Threonine synthase"/>
    <property type="match status" value="1"/>
</dbReference>
<evidence type="ECO:0000256" key="8">
    <source>
        <dbReference type="ARBA" id="ARBA00022898"/>
    </source>
</evidence>
<accession>A0A2W7TAL3</accession>
<dbReference type="InterPro" id="IPR004450">
    <property type="entry name" value="Thr_synthase-like"/>
</dbReference>
<dbReference type="PROSITE" id="PS00165">
    <property type="entry name" value="DEHYDRATASE_SER_THR"/>
    <property type="match status" value="1"/>
</dbReference>
<dbReference type="GO" id="GO:0030170">
    <property type="term" value="F:pyridoxal phosphate binding"/>
    <property type="evidence" value="ECO:0007669"/>
    <property type="project" value="InterPro"/>
</dbReference>
<evidence type="ECO:0000313" key="16">
    <source>
        <dbReference type="Proteomes" id="UP000249115"/>
    </source>
</evidence>
<evidence type="ECO:0000256" key="11">
    <source>
        <dbReference type="NCBIfam" id="TIGR00260"/>
    </source>
</evidence>
<comment type="cofactor">
    <cofactor evidence="1 12">
        <name>pyridoxal 5'-phosphate</name>
        <dbReference type="ChEBI" id="CHEBI:597326"/>
    </cofactor>
</comment>
<dbReference type="EMBL" id="QKZU01000002">
    <property type="protein sequence ID" value="PZX60222.1"/>
    <property type="molecule type" value="Genomic_DNA"/>
</dbReference>
<dbReference type="AlphaFoldDB" id="A0A2W7TAL3"/>
<dbReference type="NCBIfam" id="TIGR00260">
    <property type="entry name" value="thrC"/>
    <property type="match status" value="1"/>
</dbReference>
<dbReference type="InterPro" id="IPR051166">
    <property type="entry name" value="Threonine_Synthase"/>
</dbReference>
<evidence type="ECO:0000256" key="5">
    <source>
        <dbReference type="ARBA" id="ARBA00018679"/>
    </source>
</evidence>
<dbReference type="UniPathway" id="UPA00050">
    <property type="reaction ID" value="UER00065"/>
</dbReference>
<comment type="catalytic activity">
    <reaction evidence="10">
        <text>O-phospho-L-homoserine + H2O = L-threonine + phosphate</text>
        <dbReference type="Rhea" id="RHEA:10840"/>
        <dbReference type="ChEBI" id="CHEBI:15377"/>
        <dbReference type="ChEBI" id="CHEBI:43474"/>
        <dbReference type="ChEBI" id="CHEBI:57590"/>
        <dbReference type="ChEBI" id="CHEBI:57926"/>
        <dbReference type="EC" id="4.2.3.1"/>
    </reaction>
</comment>
<dbReference type="InterPro" id="IPR029144">
    <property type="entry name" value="Thr_synth_N"/>
</dbReference>
<dbReference type="Gene3D" id="3.90.1380.10">
    <property type="entry name" value="Threonine synthase, N-terminal domain"/>
    <property type="match status" value="1"/>
</dbReference>
<keyword evidence="9" id="KW-0456">Lyase</keyword>
<evidence type="ECO:0000256" key="7">
    <source>
        <dbReference type="ARBA" id="ARBA00022697"/>
    </source>
</evidence>
<keyword evidence="7" id="KW-0791">Threonine biosynthesis</keyword>
<evidence type="ECO:0000313" key="15">
    <source>
        <dbReference type="EMBL" id="PZX60222.1"/>
    </source>
</evidence>
<dbReference type="InterPro" id="IPR037158">
    <property type="entry name" value="Thr_synth_N_sf"/>
</dbReference>
<evidence type="ECO:0000256" key="4">
    <source>
        <dbReference type="ARBA" id="ARBA00013028"/>
    </source>
</evidence>
<feature type="domain" description="Tryptophan synthase beta chain-like PALP" evidence="13">
    <location>
        <begin position="113"/>
        <end position="385"/>
    </location>
</feature>
<comment type="pathway">
    <text evidence="2">Amino-acid biosynthesis; L-threonine biosynthesis; L-threonine from L-aspartate: step 5/5.</text>
</comment>
<evidence type="ECO:0000256" key="3">
    <source>
        <dbReference type="ARBA" id="ARBA00005517"/>
    </source>
</evidence>
<reference evidence="15 16" key="1">
    <citation type="submission" date="2018-06" db="EMBL/GenBank/DDBJ databases">
        <title>Genomic Encyclopedia of Archaeal and Bacterial Type Strains, Phase II (KMG-II): from individual species to whole genera.</title>
        <authorList>
            <person name="Goeker M."/>
        </authorList>
    </citation>
    <scope>NUCLEOTIDE SEQUENCE [LARGE SCALE GENOMIC DNA]</scope>
    <source>
        <strain evidence="15 16">DSM 22686</strain>
    </source>
</reference>
<dbReference type="EC" id="4.2.3.1" evidence="4 11"/>
<sequence>MFISLKLTLEEPTSSKRNKRMKFYSTNNSAHQVGLAEAVIKGLAPDQGLYIPMDIPVLSNTTLDKFPEMSFQEIGYEVIGALFASSLSQEQIKELVDHTLTFDAPLVKVEEDVYSLELFHGPTLAFKDFGARFCSKLMSMLMEKSDRTVRVLVATSGDTGSAVANGFLGVDGVEVIILFPKGKVSELQEKQFTTLGQNITALEVDGVFDDCQKLVKEAFLDAELNTKLLLTSANSINVARWIPQCLYYFYAYSRLPKSEKKVAFAVPSGNFGNIAAGILAQRMGLPIDQFVAATNANKVVPDYLNGAEFNAISSVATISNSMDVGNPSNFPRLVALYGGDSKVLKDNVRGYSYSDEDTVKVMQEVKKSGYTMDPHGAVGYLGLKDFMAENADYQGVFLETAHPGKFRETVERALDLKLELPERLASFMDGEKKVEALGNDFEEFKGYLESLEN</sequence>